<dbReference type="Proteomes" id="UP000001554">
    <property type="component" value="Chromosome 7"/>
</dbReference>
<protein>
    <submittedName>
        <fullName evidence="9">Trypsin-3-like</fullName>
    </submittedName>
</protein>
<gene>
    <name evidence="9" type="primary">LOC118420172</name>
</gene>
<dbReference type="SUPFAM" id="SSF50494">
    <property type="entry name" value="Trypsin-like serine proteases"/>
    <property type="match status" value="1"/>
</dbReference>
<dbReference type="PROSITE" id="PS00134">
    <property type="entry name" value="TRYPSIN_HIS"/>
    <property type="match status" value="1"/>
</dbReference>
<dbReference type="PANTHER" id="PTHR24252:SF7">
    <property type="entry name" value="HYALIN"/>
    <property type="match status" value="1"/>
</dbReference>
<dbReference type="SMART" id="SM00020">
    <property type="entry name" value="Tryp_SPc"/>
    <property type="match status" value="1"/>
</dbReference>
<feature type="signal peptide" evidence="6">
    <location>
        <begin position="1"/>
        <end position="15"/>
    </location>
</feature>
<evidence type="ECO:0000256" key="2">
    <source>
        <dbReference type="ARBA" id="ARBA00022801"/>
    </source>
</evidence>
<evidence type="ECO:0000256" key="3">
    <source>
        <dbReference type="ARBA" id="ARBA00022825"/>
    </source>
</evidence>
<dbReference type="RefSeq" id="XP_035682778.1">
    <property type="nucleotide sequence ID" value="XM_035826885.1"/>
</dbReference>
<reference evidence="8" key="1">
    <citation type="journal article" date="2020" name="Nat. Ecol. Evol.">
        <title>Deeply conserved synteny resolves early events in vertebrate evolution.</title>
        <authorList>
            <person name="Simakov O."/>
            <person name="Marletaz F."/>
            <person name="Yue J.X."/>
            <person name="O'Connell B."/>
            <person name="Jenkins J."/>
            <person name="Brandt A."/>
            <person name="Calef R."/>
            <person name="Tung C.H."/>
            <person name="Huang T.K."/>
            <person name="Schmutz J."/>
            <person name="Satoh N."/>
            <person name="Yu J.K."/>
            <person name="Putnam N.H."/>
            <person name="Green R.E."/>
            <person name="Rokhsar D.S."/>
        </authorList>
    </citation>
    <scope>NUCLEOTIDE SEQUENCE [LARGE SCALE GENOMIC DNA]</scope>
    <source>
        <strain evidence="8">S238N-H82</strain>
    </source>
</reference>
<dbReference type="GO" id="GO:0006508">
    <property type="term" value="P:proteolysis"/>
    <property type="evidence" value="ECO:0000318"/>
    <property type="project" value="GO_Central"/>
</dbReference>
<dbReference type="PRINTS" id="PR00722">
    <property type="entry name" value="CHYMOTRYPSIN"/>
</dbReference>
<sequence>MWLLCLAVCVLGAQAQKGADGGKCGVPAIQPYPGNRIVGGQAAKPGSWPWQVSVRYYTGHYCGGSIIAPNWIVTAAHCFYGDTNPGNLKIHVGSHYFNKKDRNQQNLDVIKVIVHKQYNSRNIDNDIALLKLSSSIEFTDYASPVCLPTVDAPDGTMCYVTGWGDTKGTGSDDVLRQATVPVMSRKTCSSRRYYGGQVTHNMICAGYEQGGVDPSQGDSGGPLVCQYSESDQWTLDGITSWGYGCAQAYKPGVYTRVTNYISGSKKRWRKIRAGKHRLISLQSFLSLRH</sequence>
<dbReference type="GO" id="GO:0004252">
    <property type="term" value="F:serine-type endopeptidase activity"/>
    <property type="evidence" value="ECO:0000318"/>
    <property type="project" value="GO_Central"/>
</dbReference>
<keyword evidence="1 5" id="KW-0645">Protease</keyword>
<keyword evidence="3 5" id="KW-0720">Serine protease</keyword>
<keyword evidence="6" id="KW-0732">Signal</keyword>
<keyword evidence="8" id="KW-1185">Reference proteome</keyword>
<dbReference type="Gene3D" id="2.40.10.10">
    <property type="entry name" value="Trypsin-like serine proteases"/>
    <property type="match status" value="3"/>
</dbReference>
<dbReference type="OrthoDB" id="10012881at2759"/>
<dbReference type="PANTHER" id="PTHR24252">
    <property type="entry name" value="ACROSIN-RELATED"/>
    <property type="match status" value="1"/>
</dbReference>
<name>A0A9J7LJ80_BRAFL</name>
<dbReference type="AlphaFoldDB" id="A0A9J7LJ80"/>
<proteinExistence type="predicted"/>
<dbReference type="GeneID" id="118420172"/>
<evidence type="ECO:0000256" key="6">
    <source>
        <dbReference type="SAM" id="SignalP"/>
    </source>
</evidence>
<evidence type="ECO:0000259" key="7">
    <source>
        <dbReference type="PROSITE" id="PS50240"/>
    </source>
</evidence>
<dbReference type="InterPro" id="IPR001254">
    <property type="entry name" value="Trypsin_dom"/>
</dbReference>
<evidence type="ECO:0000313" key="9">
    <source>
        <dbReference type="RefSeq" id="XP_035682778.1"/>
    </source>
</evidence>
<feature type="chain" id="PRO_5039892723" evidence="6">
    <location>
        <begin position="16"/>
        <end position="289"/>
    </location>
</feature>
<dbReference type="FunFam" id="2.40.10.10:FF:000003">
    <property type="entry name" value="Transmembrane serine protease 3"/>
    <property type="match status" value="1"/>
</dbReference>
<organism evidence="8 9">
    <name type="scientific">Branchiostoma floridae</name>
    <name type="common">Florida lancelet</name>
    <name type="synonym">Amphioxus</name>
    <dbReference type="NCBI Taxonomy" id="7739"/>
    <lineage>
        <taxon>Eukaryota</taxon>
        <taxon>Metazoa</taxon>
        <taxon>Chordata</taxon>
        <taxon>Cephalochordata</taxon>
        <taxon>Leptocardii</taxon>
        <taxon>Amphioxiformes</taxon>
        <taxon>Branchiostomatidae</taxon>
        <taxon>Branchiostoma</taxon>
    </lineage>
</organism>
<dbReference type="KEGG" id="bfo:118420172"/>
<dbReference type="InterPro" id="IPR043504">
    <property type="entry name" value="Peptidase_S1_PA_chymotrypsin"/>
</dbReference>
<dbReference type="InterPro" id="IPR033116">
    <property type="entry name" value="TRYPSIN_SER"/>
</dbReference>
<evidence type="ECO:0000256" key="1">
    <source>
        <dbReference type="ARBA" id="ARBA00022670"/>
    </source>
</evidence>
<feature type="domain" description="Peptidase S1" evidence="7">
    <location>
        <begin position="37"/>
        <end position="274"/>
    </location>
</feature>
<dbReference type="InterPro" id="IPR001314">
    <property type="entry name" value="Peptidase_S1A"/>
</dbReference>
<accession>A0A9J7LJ80</accession>
<dbReference type="InterPro" id="IPR018114">
    <property type="entry name" value="TRYPSIN_HIS"/>
</dbReference>
<reference evidence="9" key="2">
    <citation type="submission" date="2025-08" db="UniProtKB">
        <authorList>
            <consortium name="RefSeq"/>
        </authorList>
    </citation>
    <scope>IDENTIFICATION</scope>
    <source>
        <strain evidence="9">S238N-H82</strain>
        <tissue evidence="9">Testes</tissue>
    </source>
</reference>
<dbReference type="PROSITE" id="PS50240">
    <property type="entry name" value="TRYPSIN_DOM"/>
    <property type="match status" value="1"/>
</dbReference>
<keyword evidence="4" id="KW-1015">Disulfide bond</keyword>
<dbReference type="GO" id="GO:0005615">
    <property type="term" value="C:extracellular space"/>
    <property type="evidence" value="ECO:0000318"/>
    <property type="project" value="GO_Central"/>
</dbReference>
<evidence type="ECO:0000256" key="4">
    <source>
        <dbReference type="ARBA" id="ARBA00023157"/>
    </source>
</evidence>
<dbReference type="InterPro" id="IPR009003">
    <property type="entry name" value="Peptidase_S1_PA"/>
</dbReference>
<evidence type="ECO:0000256" key="5">
    <source>
        <dbReference type="RuleBase" id="RU363034"/>
    </source>
</evidence>
<dbReference type="Pfam" id="PF00089">
    <property type="entry name" value="Trypsin"/>
    <property type="match status" value="1"/>
</dbReference>
<dbReference type="PROSITE" id="PS00135">
    <property type="entry name" value="TRYPSIN_SER"/>
    <property type="match status" value="1"/>
</dbReference>
<evidence type="ECO:0000313" key="8">
    <source>
        <dbReference type="Proteomes" id="UP000001554"/>
    </source>
</evidence>
<dbReference type="CDD" id="cd00190">
    <property type="entry name" value="Tryp_SPc"/>
    <property type="match status" value="1"/>
</dbReference>
<keyword evidence="2 5" id="KW-0378">Hydrolase</keyword>